<accession>A0ABT6WNE2</accession>
<dbReference type="RefSeq" id="WP_282762105.1">
    <property type="nucleotide sequence ID" value="NZ_JASCTH010000014.1"/>
</dbReference>
<gene>
    <name evidence="2" type="ORF">QLQ12_21710</name>
</gene>
<dbReference type="Proteomes" id="UP001241758">
    <property type="component" value="Unassembled WGS sequence"/>
</dbReference>
<name>A0ABT6WNE2_9ACTN</name>
<sequence>MTGPERHLYLPDLDRQPPQRPSADRVRRLRELAEWHDEWVATWADRAGFQPAGRPADSDYNLHHVDLDAPPEAQEEFYRRAREIMGG</sequence>
<keyword evidence="3" id="KW-1185">Reference proteome</keyword>
<evidence type="ECO:0000313" key="3">
    <source>
        <dbReference type="Proteomes" id="UP001241758"/>
    </source>
</evidence>
<feature type="region of interest" description="Disordered" evidence="1">
    <location>
        <begin position="1"/>
        <end position="22"/>
    </location>
</feature>
<evidence type="ECO:0000256" key="1">
    <source>
        <dbReference type="SAM" id="MobiDB-lite"/>
    </source>
</evidence>
<proteinExistence type="predicted"/>
<evidence type="ECO:0000313" key="2">
    <source>
        <dbReference type="EMBL" id="MDI6101234.1"/>
    </source>
</evidence>
<reference evidence="2 3" key="1">
    <citation type="submission" date="2023-05" db="EMBL/GenBank/DDBJ databases">
        <title>Actinoplanes sp. NEAU-A12 genome sequencing.</title>
        <authorList>
            <person name="Wang Z.-S."/>
        </authorList>
    </citation>
    <scope>NUCLEOTIDE SEQUENCE [LARGE SCALE GENOMIC DNA]</scope>
    <source>
        <strain evidence="2 3">NEAU-A12</strain>
    </source>
</reference>
<comment type="caution">
    <text evidence="2">The sequence shown here is derived from an EMBL/GenBank/DDBJ whole genome shotgun (WGS) entry which is preliminary data.</text>
</comment>
<protein>
    <submittedName>
        <fullName evidence="2">Uncharacterized protein</fullName>
    </submittedName>
</protein>
<dbReference type="EMBL" id="JASCTH010000014">
    <property type="protein sequence ID" value="MDI6101234.1"/>
    <property type="molecule type" value="Genomic_DNA"/>
</dbReference>
<organism evidence="2 3">
    <name type="scientific">Actinoplanes sandaracinus</name>
    <dbReference type="NCBI Taxonomy" id="3045177"/>
    <lineage>
        <taxon>Bacteria</taxon>
        <taxon>Bacillati</taxon>
        <taxon>Actinomycetota</taxon>
        <taxon>Actinomycetes</taxon>
        <taxon>Micromonosporales</taxon>
        <taxon>Micromonosporaceae</taxon>
        <taxon>Actinoplanes</taxon>
    </lineage>
</organism>